<dbReference type="InterPro" id="IPR012341">
    <property type="entry name" value="6hp_glycosidase-like_sf"/>
</dbReference>
<dbReference type="RefSeq" id="WP_004260327.1">
    <property type="nucleotide sequence ID" value="NZ_AMQS01000023.1"/>
</dbReference>
<reference evidence="1 2" key="1">
    <citation type="journal article" date="2012" name="J. Bacteriol.">
        <title>Genome Sequence of the Bacteriocin-Producing Strain Lactococcus garvieae DCC43.</title>
        <authorList>
            <person name="Gabrielsen C."/>
            <person name="Brede D.A."/>
            <person name="Hernandez P.E."/>
            <person name="Nes I.F."/>
            <person name="Diep D.B."/>
        </authorList>
    </citation>
    <scope>NUCLEOTIDE SEQUENCE [LARGE SCALE GENOMIC DNA]</scope>
    <source>
        <strain evidence="1 2">DCC43</strain>
    </source>
</reference>
<dbReference type="eggNOG" id="COG3538">
    <property type="taxonomic scope" value="Bacteria"/>
</dbReference>
<evidence type="ECO:0000313" key="2">
    <source>
        <dbReference type="Proteomes" id="UP000006787"/>
    </source>
</evidence>
<sequence length="267" mass="31347">MHTIRLSMESRKSIFRIETLSEEINPDWAIVFRSCFKDRLVNHLESKERGKNHQLIRGASNQWLQHSAMQASLYLPLVSNDERIREMIVDLLKSHFEFINKSYSSLNPSKNSLSHSEMYRLAYPLQLAYHFYLRTEEISQFSLLFSSASSRILDVWSGGADSSDKEVITEKELMMEVIQYMEEIFSNITRHTDLKNQALNLKKLLDNHDEIFAPENYELFHRGVSAATYREKEHVLNCLVKEIKEEKAKDSITELLFCQLLLNYFKV</sequence>
<name>K2NUC3_9LACT</name>
<dbReference type="SMART" id="SM01149">
    <property type="entry name" value="DUF1237"/>
    <property type="match status" value="1"/>
</dbReference>
<gene>
    <name evidence="1" type="ORF">C426_1531</name>
</gene>
<protein>
    <submittedName>
        <fullName evidence="1">Uncharacterized protein</fullName>
    </submittedName>
</protein>
<dbReference type="GO" id="GO:0005975">
    <property type="term" value="P:carbohydrate metabolic process"/>
    <property type="evidence" value="ECO:0007669"/>
    <property type="project" value="InterPro"/>
</dbReference>
<accession>K2NUC3</accession>
<dbReference type="InterPro" id="IPR008313">
    <property type="entry name" value="GH125"/>
</dbReference>
<proteinExistence type="predicted"/>
<dbReference type="AlphaFoldDB" id="K2NUC3"/>
<dbReference type="SUPFAM" id="SSF48208">
    <property type="entry name" value="Six-hairpin glycosidases"/>
    <property type="match status" value="1"/>
</dbReference>
<comment type="caution">
    <text evidence="1">The sequence shown here is derived from an EMBL/GenBank/DDBJ whole genome shotgun (WGS) entry which is preliminary data.</text>
</comment>
<evidence type="ECO:0000313" key="1">
    <source>
        <dbReference type="EMBL" id="EKF51088.1"/>
    </source>
</evidence>
<dbReference type="Proteomes" id="UP000006787">
    <property type="component" value="Unassembled WGS sequence"/>
</dbReference>
<dbReference type="PATRIC" id="fig|1231377.3.peg.1524"/>
<dbReference type="Pfam" id="PF06824">
    <property type="entry name" value="Glyco_hydro_125"/>
    <property type="match status" value="1"/>
</dbReference>
<dbReference type="EMBL" id="AMQS01000023">
    <property type="protein sequence ID" value="EKF51088.1"/>
    <property type="molecule type" value="Genomic_DNA"/>
</dbReference>
<organism evidence="1 2">
    <name type="scientific">Lactococcus garvieae DCC43</name>
    <dbReference type="NCBI Taxonomy" id="1231377"/>
    <lineage>
        <taxon>Bacteria</taxon>
        <taxon>Bacillati</taxon>
        <taxon>Bacillota</taxon>
        <taxon>Bacilli</taxon>
        <taxon>Lactobacillales</taxon>
        <taxon>Streptococcaceae</taxon>
        <taxon>Lactococcus</taxon>
    </lineage>
</organism>
<dbReference type="InterPro" id="IPR008928">
    <property type="entry name" value="6-hairpin_glycosidase_sf"/>
</dbReference>
<dbReference type="Gene3D" id="1.50.10.10">
    <property type="match status" value="1"/>
</dbReference>